<dbReference type="GO" id="GO:0004519">
    <property type="term" value="F:endonuclease activity"/>
    <property type="evidence" value="ECO:0007669"/>
    <property type="project" value="UniProtKB-KW"/>
</dbReference>
<dbReference type="Proteomes" id="UP001500729">
    <property type="component" value="Unassembled WGS sequence"/>
</dbReference>
<dbReference type="Gene3D" id="1.10.8.50">
    <property type="match status" value="1"/>
</dbReference>
<feature type="domain" description="FPG-type" evidence="14">
    <location>
        <begin position="210"/>
        <end position="246"/>
    </location>
</feature>
<feature type="domain" description="Formamidopyrimidine-DNA glycosylase catalytic" evidence="15">
    <location>
        <begin position="1"/>
        <end position="107"/>
    </location>
</feature>
<evidence type="ECO:0000256" key="12">
    <source>
        <dbReference type="ARBA" id="ARBA00023295"/>
    </source>
</evidence>
<proteinExistence type="inferred from homology"/>
<evidence type="ECO:0000256" key="7">
    <source>
        <dbReference type="ARBA" id="ARBA00022833"/>
    </source>
</evidence>
<evidence type="ECO:0000259" key="14">
    <source>
        <dbReference type="PROSITE" id="PS51066"/>
    </source>
</evidence>
<dbReference type="EC" id="4.2.99.18" evidence="2"/>
<evidence type="ECO:0000256" key="2">
    <source>
        <dbReference type="ARBA" id="ARBA00012720"/>
    </source>
</evidence>
<evidence type="ECO:0000256" key="11">
    <source>
        <dbReference type="ARBA" id="ARBA00023268"/>
    </source>
</evidence>
<dbReference type="PROSITE" id="PS51066">
    <property type="entry name" value="ZF_FPG_2"/>
    <property type="match status" value="1"/>
</dbReference>
<dbReference type="PANTHER" id="PTHR42697">
    <property type="entry name" value="ENDONUCLEASE 8"/>
    <property type="match status" value="1"/>
</dbReference>
<evidence type="ECO:0000256" key="8">
    <source>
        <dbReference type="ARBA" id="ARBA00023125"/>
    </source>
</evidence>
<evidence type="ECO:0000256" key="1">
    <source>
        <dbReference type="ARBA" id="ARBA00009409"/>
    </source>
</evidence>
<keyword evidence="11" id="KW-0511">Multifunctional enzyme</keyword>
<dbReference type="SUPFAM" id="SSF46946">
    <property type="entry name" value="S13-like H2TH domain"/>
    <property type="match status" value="1"/>
</dbReference>
<evidence type="ECO:0000256" key="3">
    <source>
        <dbReference type="ARBA" id="ARBA00022723"/>
    </source>
</evidence>
<evidence type="ECO:0000256" key="5">
    <source>
        <dbReference type="ARBA" id="ARBA00022771"/>
    </source>
</evidence>
<evidence type="ECO:0000256" key="4">
    <source>
        <dbReference type="ARBA" id="ARBA00022763"/>
    </source>
</evidence>
<dbReference type="InterPro" id="IPR010979">
    <property type="entry name" value="Ribosomal_uS13-like_H2TH"/>
</dbReference>
<dbReference type="SMART" id="SM00898">
    <property type="entry name" value="Fapy_DNA_glyco"/>
    <property type="match status" value="1"/>
</dbReference>
<keyword evidence="7" id="KW-0862">Zinc</keyword>
<comment type="similarity">
    <text evidence="1">Belongs to the FPG family.</text>
</comment>
<keyword evidence="16" id="KW-0540">Nuclease</keyword>
<keyword evidence="16" id="KW-0255">Endonuclease</keyword>
<keyword evidence="9" id="KW-0234">DNA repair</keyword>
<evidence type="ECO:0000313" key="17">
    <source>
        <dbReference type="Proteomes" id="UP001500729"/>
    </source>
</evidence>
<dbReference type="PANTHER" id="PTHR42697:SF1">
    <property type="entry name" value="ENDONUCLEASE 8"/>
    <property type="match status" value="1"/>
</dbReference>
<keyword evidence="8" id="KW-0238">DNA-binding</keyword>
<keyword evidence="6" id="KW-0378">Hydrolase</keyword>
<dbReference type="SUPFAM" id="SSF81624">
    <property type="entry name" value="N-terminal domain of MutM-like DNA repair proteins"/>
    <property type="match status" value="1"/>
</dbReference>
<evidence type="ECO:0000256" key="6">
    <source>
        <dbReference type="ARBA" id="ARBA00022801"/>
    </source>
</evidence>
<dbReference type="Pfam" id="PF06831">
    <property type="entry name" value="H2TH"/>
    <property type="match status" value="1"/>
</dbReference>
<protein>
    <recommendedName>
        <fullName evidence="2">DNA-(apurinic or apyrimidinic site) lyase</fullName>
        <ecNumber evidence="2">4.2.99.18</ecNumber>
    </recommendedName>
</protein>
<keyword evidence="3" id="KW-0479">Metal-binding</keyword>
<evidence type="ECO:0000256" key="10">
    <source>
        <dbReference type="ARBA" id="ARBA00023239"/>
    </source>
</evidence>
<dbReference type="InterPro" id="IPR000214">
    <property type="entry name" value="Znf_DNA_glyclase/AP_lyase"/>
</dbReference>
<dbReference type="EMBL" id="BAAAGS010000004">
    <property type="protein sequence ID" value="GAA0513041.1"/>
    <property type="molecule type" value="Genomic_DNA"/>
</dbReference>
<keyword evidence="4" id="KW-0227">DNA damage</keyword>
<dbReference type="CDD" id="cd08971">
    <property type="entry name" value="AcNei2_N"/>
    <property type="match status" value="1"/>
</dbReference>
<keyword evidence="5 13" id="KW-0863">Zinc-finger</keyword>
<name>A0ABN1C6Y8_SACER</name>
<dbReference type="Gene3D" id="3.20.190.10">
    <property type="entry name" value="MutM-like, N-terminal"/>
    <property type="match status" value="1"/>
</dbReference>
<organism evidence="16 17">
    <name type="scientific">Saccharopolyspora erythraea</name>
    <name type="common">Streptomyces erythraeus</name>
    <dbReference type="NCBI Taxonomy" id="1836"/>
    <lineage>
        <taxon>Bacteria</taxon>
        <taxon>Bacillati</taxon>
        <taxon>Actinomycetota</taxon>
        <taxon>Actinomycetes</taxon>
        <taxon>Pseudonocardiales</taxon>
        <taxon>Pseudonocardiaceae</taxon>
        <taxon>Saccharopolyspora</taxon>
    </lineage>
</organism>
<keyword evidence="17" id="KW-1185">Reference proteome</keyword>
<dbReference type="InterPro" id="IPR035937">
    <property type="entry name" value="FPG_N"/>
</dbReference>
<keyword evidence="12" id="KW-0326">Glycosidase</keyword>
<evidence type="ECO:0000259" key="15">
    <source>
        <dbReference type="PROSITE" id="PS51068"/>
    </source>
</evidence>
<sequence length="262" mass="29354">MHEALAGEVLVRGELRHPRLAEVDLAGRTVREVRPAGKHLLIRFDGDRTLHSHLRMDGAWHVYSPGARWRRPGHQARAILATEQRSAVGFNLHDLHLLRTGDERRLIGHLGPDLLSPDWDESAALEAVRRLTAEPDREIGLALLDQSVVAGVGNLYKTEVCFLLGSTPWTPVSEVDAAEAVRLSRELLLRNAWHPEQSTTGDTRRGRTHWIYGRRTCLRCGGAVRRGVQGHGIEERVAYHCPNCQRGAQDERRASARRRSSG</sequence>
<comment type="caution">
    <text evidence="16">The sequence shown here is derived from an EMBL/GenBank/DDBJ whole genome shotgun (WGS) entry which is preliminary data.</text>
</comment>
<evidence type="ECO:0000256" key="13">
    <source>
        <dbReference type="PROSITE-ProRule" id="PRU00391"/>
    </source>
</evidence>
<evidence type="ECO:0000313" key="16">
    <source>
        <dbReference type="EMBL" id="GAA0513041.1"/>
    </source>
</evidence>
<accession>A0ABN1C6Y8</accession>
<dbReference type="InterPro" id="IPR012319">
    <property type="entry name" value="FPG_cat"/>
</dbReference>
<dbReference type="InterPro" id="IPR015886">
    <property type="entry name" value="H2TH_FPG"/>
</dbReference>
<dbReference type="InterPro" id="IPR044090">
    <property type="entry name" value="Nei2_N"/>
</dbReference>
<evidence type="ECO:0000256" key="9">
    <source>
        <dbReference type="ARBA" id="ARBA00023204"/>
    </source>
</evidence>
<dbReference type="Pfam" id="PF01149">
    <property type="entry name" value="Fapy_DNA_glyco"/>
    <property type="match status" value="1"/>
</dbReference>
<gene>
    <name evidence="16" type="ORF">GCM10009533_09920</name>
</gene>
<dbReference type="SMART" id="SM01232">
    <property type="entry name" value="H2TH"/>
    <property type="match status" value="1"/>
</dbReference>
<reference evidence="16 17" key="1">
    <citation type="journal article" date="2019" name="Int. J. Syst. Evol. Microbiol.">
        <title>The Global Catalogue of Microorganisms (GCM) 10K type strain sequencing project: providing services to taxonomists for standard genome sequencing and annotation.</title>
        <authorList>
            <consortium name="The Broad Institute Genomics Platform"/>
            <consortium name="The Broad Institute Genome Sequencing Center for Infectious Disease"/>
            <person name="Wu L."/>
            <person name="Ma J."/>
        </authorList>
    </citation>
    <scope>NUCLEOTIDE SEQUENCE [LARGE SCALE GENOMIC DNA]</scope>
    <source>
        <strain evidence="16 17">JCM 10303</strain>
    </source>
</reference>
<dbReference type="PROSITE" id="PS51068">
    <property type="entry name" value="FPG_CAT"/>
    <property type="match status" value="1"/>
</dbReference>
<keyword evidence="10" id="KW-0456">Lyase</keyword>